<proteinExistence type="predicted"/>
<accession>A0A315Z9Z5</accession>
<gene>
    <name evidence="1" type="ORF">BC781_104291</name>
</gene>
<comment type="caution">
    <text evidence="1">The sequence shown here is derived from an EMBL/GenBank/DDBJ whole genome shotgun (WGS) entry which is preliminary data.</text>
</comment>
<dbReference type="AlphaFoldDB" id="A0A315Z9Z5"/>
<name>A0A315Z9Z5_SEDFL</name>
<evidence type="ECO:0000313" key="2">
    <source>
        <dbReference type="Proteomes" id="UP000245535"/>
    </source>
</evidence>
<organism evidence="1 2">
    <name type="scientific">Sediminitomix flava</name>
    <dbReference type="NCBI Taxonomy" id="379075"/>
    <lineage>
        <taxon>Bacteria</taxon>
        <taxon>Pseudomonadati</taxon>
        <taxon>Bacteroidota</taxon>
        <taxon>Cytophagia</taxon>
        <taxon>Cytophagales</taxon>
        <taxon>Flammeovirgaceae</taxon>
        <taxon>Sediminitomix</taxon>
    </lineage>
</organism>
<dbReference type="EMBL" id="QGDO01000004">
    <property type="protein sequence ID" value="PWJ41024.1"/>
    <property type="molecule type" value="Genomic_DNA"/>
</dbReference>
<keyword evidence="2" id="KW-1185">Reference proteome</keyword>
<sequence>MMRVLILFLVLALFFFLKLSNAKQISSGPTVQKASTEKVHVLKNEAP</sequence>
<evidence type="ECO:0000313" key="1">
    <source>
        <dbReference type="EMBL" id="PWJ41024.1"/>
    </source>
</evidence>
<protein>
    <submittedName>
        <fullName evidence="1">Uncharacterized protein</fullName>
    </submittedName>
</protein>
<reference evidence="1 2" key="1">
    <citation type="submission" date="2018-03" db="EMBL/GenBank/DDBJ databases">
        <title>Genomic Encyclopedia of Archaeal and Bacterial Type Strains, Phase II (KMG-II): from individual species to whole genera.</title>
        <authorList>
            <person name="Goeker M."/>
        </authorList>
    </citation>
    <scope>NUCLEOTIDE SEQUENCE [LARGE SCALE GENOMIC DNA]</scope>
    <source>
        <strain evidence="1 2">DSM 28229</strain>
    </source>
</reference>
<dbReference type="Proteomes" id="UP000245535">
    <property type="component" value="Unassembled WGS sequence"/>
</dbReference>